<name>A0A158HMT2_9BURK</name>
<comment type="caution">
    <text evidence="1">The sequence shown here is derived from an EMBL/GenBank/DDBJ whole genome shotgun (WGS) entry which is preliminary data.</text>
</comment>
<protein>
    <submittedName>
        <fullName evidence="1">Uncharacterized protein</fullName>
    </submittedName>
</protein>
<evidence type="ECO:0000313" key="2">
    <source>
        <dbReference type="Proteomes" id="UP000055019"/>
    </source>
</evidence>
<reference evidence="1" key="1">
    <citation type="submission" date="2016-01" db="EMBL/GenBank/DDBJ databases">
        <authorList>
            <person name="Peeters C."/>
        </authorList>
    </citation>
    <scope>NUCLEOTIDE SEQUENCE [LARGE SCALE GENOMIC DNA]</scope>
    <source>
        <strain evidence="1">LMG 29317</strain>
    </source>
</reference>
<keyword evidence="2" id="KW-1185">Reference proteome</keyword>
<proteinExistence type="predicted"/>
<dbReference type="Proteomes" id="UP000055019">
    <property type="component" value="Unassembled WGS sequence"/>
</dbReference>
<sequence length="57" mass="6561">MRTNHVVDPQQARRHYPHGIAAKRLTLNDYEAMSLPLRGISKRLLRAIRGHIGVFVE</sequence>
<dbReference type="EMBL" id="FCOM02000006">
    <property type="protein sequence ID" value="SAL45708.1"/>
    <property type="molecule type" value="Genomic_DNA"/>
</dbReference>
<evidence type="ECO:0000313" key="1">
    <source>
        <dbReference type="EMBL" id="SAL45708.1"/>
    </source>
</evidence>
<dbReference type="AlphaFoldDB" id="A0A158HMT2"/>
<gene>
    <name evidence="1" type="ORF">AWB74_01990</name>
</gene>
<organism evidence="1 2">
    <name type="scientific">Caballeronia arvi</name>
    <dbReference type="NCBI Taxonomy" id="1777135"/>
    <lineage>
        <taxon>Bacteria</taxon>
        <taxon>Pseudomonadati</taxon>
        <taxon>Pseudomonadota</taxon>
        <taxon>Betaproteobacteria</taxon>
        <taxon>Burkholderiales</taxon>
        <taxon>Burkholderiaceae</taxon>
        <taxon>Caballeronia</taxon>
    </lineage>
</organism>
<dbReference type="RefSeq" id="WP_160110238.1">
    <property type="nucleotide sequence ID" value="NZ_FCOM02000006.1"/>
</dbReference>
<accession>A0A158HMT2</accession>